<dbReference type="Proteomes" id="UP001249851">
    <property type="component" value="Unassembled WGS sequence"/>
</dbReference>
<dbReference type="Gene3D" id="1.20.1070.10">
    <property type="entry name" value="Rhodopsin 7-helix transmembrane proteins"/>
    <property type="match status" value="2"/>
</dbReference>
<keyword evidence="2 6" id="KW-0812">Transmembrane</keyword>
<keyword evidence="3 6" id="KW-1133">Transmembrane helix</keyword>
<dbReference type="PROSITE" id="PS50261">
    <property type="entry name" value="G_PROTEIN_RECEP_F2_4"/>
    <property type="match status" value="1"/>
</dbReference>
<dbReference type="InterPro" id="IPR016186">
    <property type="entry name" value="C-type_lectin-like/link_sf"/>
</dbReference>
<dbReference type="EMBL" id="JARQWQ010000021">
    <property type="protein sequence ID" value="KAK2564949.1"/>
    <property type="molecule type" value="Genomic_DNA"/>
</dbReference>
<keyword evidence="7" id="KW-0732">Signal</keyword>
<evidence type="ECO:0000313" key="11">
    <source>
        <dbReference type="Proteomes" id="UP001249851"/>
    </source>
</evidence>
<feature type="compositionally biased region" description="Basic and acidic residues" evidence="5">
    <location>
        <begin position="766"/>
        <end position="786"/>
    </location>
</feature>
<feature type="domain" description="C-type lectin" evidence="8">
    <location>
        <begin position="40"/>
        <end position="162"/>
    </location>
</feature>
<evidence type="ECO:0000256" key="4">
    <source>
        <dbReference type="ARBA" id="ARBA00023136"/>
    </source>
</evidence>
<feature type="domain" description="G-protein coupled receptors family 2 profile 2" evidence="9">
    <location>
        <begin position="549"/>
        <end position="682"/>
    </location>
</feature>
<dbReference type="GO" id="GO:0005886">
    <property type="term" value="C:plasma membrane"/>
    <property type="evidence" value="ECO:0007669"/>
    <property type="project" value="TreeGrafter"/>
</dbReference>
<dbReference type="SUPFAM" id="SSF56436">
    <property type="entry name" value="C-type lectin-like"/>
    <property type="match status" value="1"/>
</dbReference>
<evidence type="ECO:0000256" key="7">
    <source>
        <dbReference type="SAM" id="SignalP"/>
    </source>
</evidence>
<dbReference type="GO" id="GO:0007166">
    <property type="term" value="P:cell surface receptor signaling pathway"/>
    <property type="evidence" value="ECO:0007669"/>
    <property type="project" value="InterPro"/>
</dbReference>
<dbReference type="PANTHER" id="PTHR12011:SF347">
    <property type="entry name" value="FI21270P1-RELATED"/>
    <property type="match status" value="1"/>
</dbReference>
<evidence type="ECO:0000259" key="8">
    <source>
        <dbReference type="PROSITE" id="PS50041"/>
    </source>
</evidence>
<gene>
    <name evidence="10" type="ORF">P5673_011658</name>
</gene>
<evidence type="ECO:0000259" key="9">
    <source>
        <dbReference type="PROSITE" id="PS50261"/>
    </source>
</evidence>
<feature type="region of interest" description="Disordered" evidence="5">
    <location>
        <begin position="868"/>
        <end position="898"/>
    </location>
</feature>
<feature type="signal peptide" evidence="7">
    <location>
        <begin position="1"/>
        <end position="19"/>
    </location>
</feature>
<dbReference type="InterPro" id="IPR000832">
    <property type="entry name" value="GPCR_2_secretin-like"/>
</dbReference>
<keyword evidence="4 6" id="KW-0472">Membrane</keyword>
<evidence type="ECO:0000256" key="2">
    <source>
        <dbReference type="ARBA" id="ARBA00022692"/>
    </source>
</evidence>
<feature type="transmembrane region" description="Helical" evidence="6">
    <location>
        <begin position="629"/>
        <end position="652"/>
    </location>
</feature>
<dbReference type="InterPro" id="IPR016187">
    <property type="entry name" value="CTDL_fold"/>
</dbReference>
<feature type="compositionally biased region" description="Basic and acidic residues" evidence="5">
    <location>
        <begin position="500"/>
        <end position="515"/>
    </location>
</feature>
<organism evidence="10 11">
    <name type="scientific">Acropora cervicornis</name>
    <name type="common">Staghorn coral</name>
    <dbReference type="NCBI Taxonomy" id="6130"/>
    <lineage>
        <taxon>Eukaryota</taxon>
        <taxon>Metazoa</taxon>
        <taxon>Cnidaria</taxon>
        <taxon>Anthozoa</taxon>
        <taxon>Hexacorallia</taxon>
        <taxon>Scleractinia</taxon>
        <taxon>Astrocoeniina</taxon>
        <taxon>Acroporidae</taxon>
        <taxon>Acropora</taxon>
    </lineage>
</organism>
<dbReference type="InterPro" id="IPR017981">
    <property type="entry name" value="GPCR_2-like_7TM"/>
</dbReference>
<feature type="transmembrane region" description="Helical" evidence="6">
    <location>
        <begin position="658"/>
        <end position="681"/>
    </location>
</feature>
<dbReference type="PROSITE" id="PS50041">
    <property type="entry name" value="C_TYPE_LECTIN_2"/>
    <property type="match status" value="1"/>
</dbReference>
<feature type="compositionally biased region" description="Acidic residues" evidence="5">
    <location>
        <begin position="482"/>
        <end position="499"/>
    </location>
</feature>
<dbReference type="CDD" id="cd00037">
    <property type="entry name" value="CLECT"/>
    <property type="match status" value="1"/>
</dbReference>
<reference evidence="10" key="2">
    <citation type="journal article" date="2023" name="Science">
        <title>Genomic signatures of disease resistance in endangered staghorn corals.</title>
        <authorList>
            <person name="Vollmer S.V."/>
            <person name="Selwyn J.D."/>
            <person name="Despard B.A."/>
            <person name="Roesel C.L."/>
        </authorList>
    </citation>
    <scope>NUCLEOTIDE SEQUENCE</scope>
    <source>
        <strain evidence="10">K2</strain>
    </source>
</reference>
<dbReference type="PANTHER" id="PTHR12011">
    <property type="entry name" value="ADHESION G-PROTEIN COUPLED RECEPTOR"/>
    <property type="match status" value="1"/>
</dbReference>
<feature type="compositionally biased region" description="Polar residues" evidence="5">
    <location>
        <begin position="888"/>
        <end position="898"/>
    </location>
</feature>
<evidence type="ECO:0000256" key="1">
    <source>
        <dbReference type="ARBA" id="ARBA00004141"/>
    </source>
</evidence>
<evidence type="ECO:0000313" key="10">
    <source>
        <dbReference type="EMBL" id="KAK2564949.1"/>
    </source>
</evidence>
<feature type="region of interest" description="Disordered" evidence="5">
    <location>
        <begin position="476"/>
        <end position="515"/>
    </location>
</feature>
<evidence type="ECO:0000256" key="6">
    <source>
        <dbReference type="SAM" id="Phobius"/>
    </source>
</evidence>
<dbReference type="Pfam" id="PF00002">
    <property type="entry name" value="7tm_2"/>
    <property type="match status" value="1"/>
</dbReference>
<feature type="region of interest" description="Disordered" evidence="5">
    <location>
        <begin position="765"/>
        <end position="803"/>
    </location>
</feature>
<evidence type="ECO:0000256" key="5">
    <source>
        <dbReference type="SAM" id="MobiDB-lite"/>
    </source>
</evidence>
<comment type="subcellular location">
    <subcellularLocation>
        <location evidence="1">Membrane</location>
        <topology evidence="1">Multi-pass membrane protein</topology>
    </subcellularLocation>
</comment>
<evidence type="ECO:0000256" key="3">
    <source>
        <dbReference type="ARBA" id="ARBA00022989"/>
    </source>
</evidence>
<sequence>MKNILLSVVAATICFSSLSETGWTIASAEKGNCSSGWTSNGNSCYFVYRDQSAKRSFWGAKKWCSDHDAKLATVLSENENRFLGGLINKTGLLQKESFYIALRYKNNRWIWVYNVPFNYTNWFGGKEPNVTKGNGTDCVYYNHLNQWQLEVKCVTKKLFICKQEQKIPNEQQENQQQATAGVVSKPTETSVVFTSKPDESANKEKLEGLLASLEGISLNAESAKQQMEVLGAVLSNLLVSNKTTPVPQSIDNLSEVVKMSEKIGEVIVKGLKRGENITERKTVKIQSSNLVLGVDILPPVSSRNQSSSVIFPKDSGTANTINLPASLIWKAQQSGGVSITSLSLPNVTTSRDTQANRQESDVISDDHELALATISIIGCLTALICYVILFCTFYFIRRRTETSSIHMNLAAAEGFATFFFLLAYPSVKIKKIVDCFWRNRIGSAIILKRRSVPMRDTVIPETYKVTRERSNRQLLAEKETDLETEEEQAKEDEDGDQDGDWTKGDEISTENETTKDEGIIIDDQTDIKNINKRPVATLFCSIVQFSPRGLPGLIVMTISIVFHHDYLRRNFCWLSHQLIWAFAGPVACIVVVNFVVLFVAIKIVVRRATYKVKPAERGVMSDLQVEIRAAFKTILILMPLLGITWFIGFLSIHQKSLVFQYLFAVINSVQGLYFFIAQYCFDEDIKRNAHRASTRMKRLFSLSSGTRSFRTSSVLKAASSSDKNSGSLKTHNAVAAQPCIGNKEEHQGIKAIAIEKAMVHQNNDTTIHESRESWKPTQKCETKPDADQENAINDEDDQDSRTDKQIGKYKLDDLPGQILVEQTQKENPESNHQTIEDHYGKESDSSDQTPEYKINLQLVPSKAIPLQHEMDTTSECPAGSSEAMDGINISSCQEKQGH</sequence>
<dbReference type="Gene3D" id="3.10.100.10">
    <property type="entry name" value="Mannose-Binding Protein A, subunit A"/>
    <property type="match status" value="1"/>
</dbReference>
<proteinExistence type="predicted"/>
<dbReference type="GO" id="GO:0004930">
    <property type="term" value="F:G protein-coupled receptor activity"/>
    <property type="evidence" value="ECO:0007669"/>
    <property type="project" value="InterPro"/>
</dbReference>
<feature type="chain" id="PRO_5042128065" evidence="7">
    <location>
        <begin position="20"/>
        <end position="898"/>
    </location>
</feature>
<feature type="transmembrane region" description="Helical" evidence="6">
    <location>
        <begin position="578"/>
        <end position="605"/>
    </location>
</feature>
<feature type="compositionally biased region" description="Basic and acidic residues" evidence="5">
    <location>
        <begin position="823"/>
        <end position="844"/>
    </location>
</feature>
<dbReference type="AlphaFoldDB" id="A0AAD9V8C1"/>
<feature type="transmembrane region" description="Helical" evidence="6">
    <location>
        <begin position="369"/>
        <end position="396"/>
    </location>
</feature>
<keyword evidence="11" id="KW-1185">Reference proteome</keyword>
<keyword evidence="10" id="KW-0675">Receptor</keyword>
<accession>A0AAD9V8C1</accession>
<name>A0AAD9V8C1_ACRCE</name>
<dbReference type="InterPro" id="IPR001304">
    <property type="entry name" value="C-type_lectin-like"/>
</dbReference>
<protein>
    <submittedName>
        <fullName evidence="10">Adhesion G-protein coupled receptor D1</fullName>
    </submittedName>
</protein>
<reference evidence="10" key="1">
    <citation type="journal article" date="2023" name="G3 (Bethesda)">
        <title>Whole genome assembly and annotation of the endangered Caribbean coral Acropora cervicornis.</title>
        <authorList>
            <person name="Selwyn J.D."/>
            <person name="Vollmer S.V."/>
        </authorList>
    </citation>
    <scope>NUCLEOTIDE SEQUENCE</scope>
    <source>
        <strain evidence="10">K2</strain>
    </source>
</reference>
<comment type="caution">
    <text evidence="10">The sequence shown here is derived from an EMBL/GenBank/DDBJ whole genome shotgun (WGS) entry which is preliminary data.</text>
</comment>
<dbReference type="Pfam" id="PF00059">
    <property type="entry name" value="Lectin_C"/>
    <property type="match status" value="1"/>
</dbReference>
<dbReference type="SMART" id="SM00034">
    <property type="entry name" value="CLECT"/>
    <property type="match status" value="1"/>
</dbReference>
<feature type="region of interest" description="Disordered" evidence="5">
    <location>
        <begin position="822"/>
        <end position="853"/>
    </location>
</feature>